<comment type="caution">
    <text evidence="2">The sequence shown here is derived from an EMBL/GenBank/DDBJ whole genome shotgun (WGS) entry which is preliminary data.</text>
</comment>
<keyword evidence="3" id="KW-1185">Reference proteome</keyword>
<evidence type="ECO:0008006" key="4">
    <source>
        <dbReference type="Google" id="ProtNLM"/>
    </source>
</evidence>
<feature type="transmembrane region" description="Helical" evidence="1">
    <location>
        <begin position="104"/>
        <end position="121"/>
    </location>
</feature>
<protein>
    <recommendedName>
        <fullName evidence="4">Transmembrane protein</fullName>
    </recommendedName>
</protein>
<accession>A0A3M7RI16</accession>
<dbReference type="AlphaFoldDB" id="A0A3M7RI16"/>
<evidence type="ECO:0000313" key="3">
    <source>
        <dbReference type="Proteomes" id="UP000276133"/>
    </source>
</evidence>
<dbReference type="Proteomes" id="UP000276133">
    <property type="component" value="Unassembled WGS sequence"/>
</dbReference>
<dbReference type="EMBL" id="REGN01003354">
    <property type="protein sequence ID" value="RNA23074.1"/>
    <property type="molecule type" value="Genomic_DNA"/>
</dbReference>
<evidence type="ECO:0000256" key="1">
    <source>
        <dbReference type="SAM" id="Phobius"/>
    </source>
</evidence>
<gene>
    <name evidence="2" type="ORF">BpHYR1_030725</name>
</gene>
<keyword evidence="1" id="KW-1133">Transmembrane helix</keyword>
<name>A0A3M7RI16_BRAPC</name>
<keyword evidence="1" id="KW-0812">Transmembrane</keyword>
<sequence length="131" mass="15581">MTPLKKTQNKIFCHNIKVIGQKWHKYTKRIKNCEVTFQSAKSHFYNEKEDDIFFVRVIDQFLQNIYFLIKRGRRAFTQLSHLFQFINQIGLGQLFALIVGFEGLFFHLVPFTACHVLLICIKAKIIIYDHE</sequence>
<proteinExistence type="predicted"/>
<organism evidence="2 3">
    <name type="scientific">Brachionus plicatilis</name>
    <name type="common">Marine rotifer</name>
    <name type="synonym">Brachionus muelleri</name>
    <dbReference type="NCBI Taxonomy" id="10195"/>
    <lineage>
        <taxon>Eukaryota</taxon>
        <taxon>Metazoa</taxon>
        <taxon>Spiralia</taxon>
        <taxon>Gnathifera</taxon>
        <taxon>Rotifera</taxon>
        <taxon>Eurotatoria</taxon>
        <taxon>Monogononta</taxon>
        <taxon>Pseudotrocha</taxon>
        <taxon>Ploima</taxon>
        <taxon>Brachionidae</taxon>
        <taxon>Brachionus</taxon>
    </lineage>
</organism>
<feature type="transmembrane region" description="Helical" evidence="1">
    <location>
        <begin position="79"/>
        <end position="98"/>
    </location>
</feature>
<reference evidence="2 3" key="1">
    <citation type="journal article" date="2018" name="Sci. Rep.">
        <title>Genomic signatures of local adaptation to the degree of environmental predictability in rotifers.</title>
        <authorList>
            <person name="Franch-Gras L."/>
            <person name="Hahn C."/>
            <person name="Garcia-Roger E.M."/>
            <person name="Carmona M.J."/>
            <person name="Serra M."/>
            <person name="Gomez A."/>
        </authorList>
    </citation>
    <scope>NUCLEOTIDE SEQUENCE [LARGE SCALE GENOMIC DNA]</scope>
    <source>
        <strain evidence="2">HYR1</strain>
    </source>
</reference>
<keyword evidence="1" id="KW-0472">Membrane</keyword>
<evidence type="ECO:0000313" key="2">
    <source>
        <dbReference type="EMBL" id="RNA23074.1"/>
    </source>
</evidence>